<dbReference type="SUPFAM" id="SSF56655">
    <property type="entry name" value="Carbohydrate phosphatase"/>
    <property type="match status" value="1"/>
</dbReference>
<dbReference type="Pfam" id="PF00459">
    <property type="entry name" value="Inositol_P"/>
    <property type="match status" value="1"/>
</dbReference>
<comment type="similarity">
    <text evidence="1">Belongs to the inositol monophosphatase superfamily.</text>
</comment>
<dbReference type="PANTHER" id="PTHR20854">
    <property type="entry name" value="INOSITOL MONOPHOSPHATASE"/>
    <property type="match status" value="1"/>
</dbReference>
<dbReference type="GO" id="GO:0008934">
    <property type="term" value="F:inositol monophosphate 1-phosphatase activity"/>
    <property type="evidence" value="ECO:0007669"/>
    <property type="project" value="TreeGrafter"/>
</dbReference>
<reference evidence="3 4" key="1">
    <citation type="submission" date="2019-06" db="EMBL/GenBank/DDBJ databases">
        <title>Genome analyses of bacteria isolated from kimchi.</title>
        <authorList>
            <person name="Lee S."/>
            <person name="Ahn S."/>
            <person name="Roh S."/>
        </authorList>
    </citation>
    <scope>NUCLEOTIDE SEQUENCE [LARGE SCALE GENOMIC DNA]</scope>
    <source>
        <strain evidence="3 4">CBA4606</strain>
    </source>
</reference>
<dbReference type="Proteomes" id="UP000321272">
    <property type="component" value="Chromosome"/>
</dbReference>
<dbReference type="EMBL" id="CP042382">
    <property type="protein sequence ID" value="QEA37788.1"/>
    <property type="molecule type" value="Genomic_DNA"/>
</dbReference>
<feature type="binding site" evidence="2">
    <location>
        <position position="215"/>
    </location>
    <ligand>
        <name>Mg(2+)</name>
        <dbReference type="ChEBI" id="CHEBI:18420"/>
        <label>1</label>
        <note>catalytic</note>
    </ligand>
</feature>
<dbReference type="AlphaFoldDB" id="A0A5B8SSZ1"/>
<dbReference type="Gene3D" id="3.40.190.80">
    <property type="match status" value="1"/>
</dbReference>
<keyword evidence="2" id="KW-0479">Metal-binding</keyword>
<evidence type="ECO:0000313" key="3">
    <source>
        <dbReference type="EMBL" id="QEA37788.1"/>
    </source>
</evidence>
<gene>
    <name evidence="3" type="ORF">FGL86_01030</name>
</gene>
<evidence type="ECO:0000256" key="2">
    <source>
        <dbReference type="PIRSR" id="PIRSR600760-2"/>
    </source>
</evidence>
<evidence type="ECO:0000313" key="4">
    <source>
        <dbReference type="Proteomes" id="UP000321272"/>
    </source>
</evidence>
<evidence type="ECO:0000256" key="1">
    <source>
        <dbReference type="ARBA" id="ARBA00009759"/>
    </source>
</evidence>
<dbReference type="OrthoDB" id="9785695at2"/>
<protein>
    <submittedName>
        <fullName evidence="3">Inositol monophosphatase</fullName>
    </submittedName>
</protein>
<name>A0A5B8SSZ1_9GAMM</name>
<dbReference type="Gene3D" id="3.30.540.10">
    <property type="entry name" value="Fructose-1,6-Bisphosphatase, subunit A, domain 1"/>
    <property type="match status" value="1"/>
</dbReference>
<dbReference type="GO" id="GO:0046872">
    <property type="term" value="F:metal ion binding"/>
    <property type="evidence" value="ECO:0007669"/>
    <property type="project" value="UniProtKB-KW"/>
</dbReference>
<dbReference type="GO" id="GO:0007165">
    <property type="term" value="P:signal transduction"/>
    <property type="evidence" value="ECO:0007669"/>
    <property type="project" value="TreeGrafter"/>
</dbReference>
<keyword evidence="2" id="KW-0460">Magnesium</keyword>
<dbReference type="RefSeq" id="WP_147182855.1">
    <property type="nucleotide sequence ID" value="NZ_CP042382.1"/>
</dbReference>
<sequence>MHPMVQFGLRAARSAAEQFLRIRERIENAHEEYNLARLLEDAGRNAETLIVRQLARGYGEHGVSGRFTPYREGEGEGQNYHWRIEPFHGYSDLSVAGKGCALSLVCLYKDRPEHAIVICPFSDDEYLASRGRGAHHNDKRIRVPRHAGIQGARMALSLPESDFRSRYLTSYVTLIEKLGPQVETQLATGSGLLDIIALASGRAHMVFVLGLEEQDKLVGGLLLKEAGALSGSLDGSPSVDIEGPLMAAGPRLYKALMQNLKPHF</sequence>
<keyword evidence="4" id="KW-1185">Reference proteome</keyword>
<dbReference type="KEGG" id="paur:FGL86_01030"/>
<comment type="cofactor">
    <cofactor evidence="2">
        <name>Mg(2+)</name>
        <dbReference type="ChEBI" id="CHEBI:18420"/>
    </cofactor>
</comment>
<dbReference type="InterPro" id="IPR000760">
    <property type="entry name" value="Inositol_monophosphatase-like"/>
</dbReference>
<accession>A0A5B8SSZ1</accession>
<dbReference type="PANTHER" id="PTHR20854:SF4">
    <property type="entry name" value="INOSITOL-1-MONOPHOSPHATASE-RELATED"/>
    <property type="match status" value="1"/>
</dbReference>
<proteinExistence type="inferred from homology"/>
<dbReference type="PRINTS" id="PR00377">
    <property type="entry name" value="IMPHPHTASES"/>
</dbReference>
<dbReference type="GO" id="GO:0006020">
    <property type="term" value="P:inositol metabolic process"/>
    <property type="evidence" value="ECO:0007669"/>
    <property type="project" value="TreeGrafter"/>
</dbReference>
<organism evidence="3 4">
    <name type="scientific">Pistricoccus aurantiacus</name>
    <dbReference type="NCBI Taxonomy" id="1883414"/>
    <lineage>
        <taxon>Bacteria</taxon>
        <taxon>Pseudomonadati</taxon>
        <taxon>Pseudomonadota</taxon>
        <taxon>Gammaproteobacteria</taxon>
        <taxon>Oceanospirillales</taxon>
        <taxon>Halomonadaceae</taxon>
        <taxon>Pistricoccus</taxon>
    </lineage>
</organism>